<dbReference type="GO" id="GO:0003677">
    <property type="term" value="F:DNA binding"/>
    <property type="evidence" value="ECO:0007669"/>
    <property type="project" value="InterPro"/>
</dbReference>
<keyword evidence="1" id="KW-0460">Magnesium</keyword>
<dbReference type="GO" id="GO:0046872">
    <property type="term" value="F:metal ion binding"/>
    <property type="evidence" value="ECO:0007669"/>
    <property type="project" value="UniProtKB-KW"/>
</dbReference>
<reference evidence="3 4" key="2">
    <citation type="journal article" date="2011" name="PLoS Genet.">
        <title>Caenorhabditis briggsae recombinant inbred line genotypes reveal inter-strain incompatibility and the evolution of recombination.</title>
        <authorList>
            <person name="Ross J.A."/>
            <person name="Koboldt D.C."/>
            <person name="Staisch J.E."/>
            <person name="Chamberlin H.M."/>
            <person name="Gupta B.P."/>
            <person name="Miller R.D."/>
            <person name="Baird S.E."/>
            <person name="Haag E.S."/>
        </authorList>
    </citation>
    <scope>NUCLEOTIDE SEQUENCE [LARGE SCALE GENOMIC DNA]</scope>
    <source>
        <strain evidence="3 4">AF16</strain>
    </source>
</reference>
<dbReference type="eggNOG" id="KOG1005">
    <property type="taxonomic scope" value="Eukaryota"/>
</dbReference>
<organism evidence="3 4">
    <name type="scientific">Caenorhabditis briggsae</name>
    <dbReference type="NCBI Taxonomy" id="6238"/>
    <lineage>
        <taxon>Eukaryota</taxon>
        <taxon>Metazoa</taxon>
        <taxon>Ecdysozoa</taxon>
        <taxon>Nematoda</taxon>
        <taxon>Chromadorea</taxon>
        <taxon>Rhabditida</taxon>
        <taxon>Rhabditina</taxon>
        <taxon>Rhabditomorpha</taxon>
        <taxon>Rhabditoidea</taxon>
        <taxon>Rhabditidae</taxon>
        <taxon>Peloderinae</taxon>
        <taxon>Caenorhabditis</taxon>
    </lineage>
</organism>
<keyword evidence="1" id="KW-0548">Nucleotidyltransferase</keyword>
<dbReference type="GO" id="GO:0000781">
    <property type="term" value="C:chromosome, telomeric region"/>
    <property type="evidence" value="ECO:0007669"/>
    <property type="project" value="UniProtKB-SubCell"/>
</dbReference>
<dbReference type="OMA" id="NLAHMYL"/>
<dbReference type="EC" id="2.7.7.49" evidence="1"/>
<accession>A8XF93</accession>
<keyword evidence="1" id="KW-0479">Metal-binding</keyword>
<dbReference type="GeneID" id="8581643"/>
<protein>
    <recommendedName>
        <fullName evidence="1">Telomerase reverse transcriptase</fullName>
        <ecNumber evidence="1">2.7.7.49</ecNumber>
    </recommendedName>
    <alternativeName>
        <fullName evidence="1">Telomerase catalytic subunit</fullName>
    </alternativeName>
</protein>
<dbReference type="RefSeq" id="XP_002639650.1">
    <property type="nucleotide sequence ID" value="XM_002639604.1"/>
</dbReference>
<evidence type="ECO:0000256" key="1">
    <source>
        <dbReference type="RuleBase" id="RU365061"/>
    </source>
</evidence>
<reference evidence="3 4" key="1">
    <citation type="journal article" date="2003" name="PLoS Biol.">
        <title>The genome sequence of Caenorhabditis briggsae: a platform for comparative genomics.</title>
        <authorList>
            <person name="Stein L.D."/>
            <person name="Bao Z."/>
            <person name="Blasiar D."/>
            <person name="Blumenthal T."/>
            <person name="Brent M.R."/>
            <person name="Chen N."/>
            <person name="Chinwalla A."/>
            <person name="Clarke L."/>
            <person name="Clee C."/>
            <person name="Coghlan A."/>
            <person name="Coulson A."/>
            <person name="D'Eustachio P."/>
            <person name="Fitch D.H."/>
            <person name="Fulton L.A."/>
            <person name="Fulton R.E."/>
            <person name="Griffiths-Jones S."/>
            <person name="Harris T.W."/>
            <person name="Hillier L.W."/>
            <person name="Kamath R."/>
            <person name="Kuwabara P.E."/>
            <person name="Mardis E.R."/>
            <person name="Marra M.A."/>
            <person name="Miner T.L."/>
            <person name="Minx P."/>
            <person name="Mullikin J.C."/>
            <person name="Plumb R.W."/>
            <person name="Rogers J."/>
            <person name="Schein J.E."/>
            <person name="Sohrmann M."/>
            <person name="Spieth J."/>
            <person name="Stajich J.E."/>
            <person name="Wei C."/>
            <person name="Willey D."/>
            <person name="Wilson R.K."/>
            <person name="Durbin R."/>
            <person name="Waterston R.H."/>
        </authorList>
    </citation>
    <scope>NUCLEOTIDE SEQUENCE [LARGE SCALE GENOMIC DNA]</scope>
    <source>
        <strain evidence="3 4">AF16</strain>
    </source>
</reference>
<dbReference type="WormBase" id="CBG12365">
    <property type="protein sequence ID" value="CBP42270"/>
    <property type="gene ID" value="WBGene00033324"/>
    <property type="gene designation" value="Cbr-trt-1"/>
</dbReference>
<dbReference type="KEGG" id="cbr:CBG_12365"/>
<name>A8XF93_CAEBR</name>
<keyword evidence="1" id="KW-0779">Telomere</keyword>
<dbReference type="InterPro" id="IPR000477">
    <property type="entry name" value="RT_dom"/>
</dbReference>
<keyword evidence="1" id="KW-0158">Chromosome</keyword>
<gene>
    <name evidence="5" type="primary">trt-1</name>
    <name evidence="3" type="synonym">Cbr-trt-1</name>
    <name evidence="5" type="ORF">CBG12365</name>
    <name evidence="3" type="ORF">CBG_12365</name>
</gene>
<keyword evidence="1" id="KW-0808">Transferase</keyword>
<comment type="similarity">
    <text evidence="1">Belongs to the reverse transcriptase family. Telomerase subfamily.</text>
</comment>
<dbReference type="CDD" id="cd01648">
    <property type="entry name" value="TERT"/>
    <property type="match status" value="1"/>
</dbReference>
<dbReference type="PANTHER" id="PTHR12066">
    <property type="entry name" value="TELOMERASE REVERSE TRANSCRIPTASE"/>
    <property type="match status" value="1"/>
</dbReference>
<sequence>MKIISKKFEGFQDGETNNNGSLSKLHKELCDKPWNKILTKNGNLAILRNIFKRKMKTKLTYRHMSTFLTSSENLPKVQGTVVVEEVNRISKSLMSSRNTFELRKLKPKKKKATVKDCHMYPDDIETLIDRIFHIFSLQNHIGNTNCGNLKNWVSKVLKSEGFHHLENFVYKEAPFARAFRCKKVMKNETPSSKRSIQVSIVNNLKSALSWWLLAALRQVILPLKIQNKTAYVWRNAYLKHLKLGMSRFKKIYAVRRVDKARCLKSSASYSSLRFTIVSNKLRPIFRNRSKDRFKEVMEWKKVNSILAWCLEKHGIYRHTIQKTCEDILKFLKRNSDFSQVFGYTADVSKCFSTVRHGTVICIIERILDQRCDIHTVCGKGLDNKGFSKLLFVSRDSEKEARLALTRKMQSKRVEHHQVVYVTKVSTKWLLEITRSTVSSYYYKRGETTFKVTKGVPQGHPLSSNLAHMYLNDFEKENWKNIEYDPRMFYSRYEDDYVFLTTEKDLFEKMSKSLLNGENQHGLIANREKCKDSDEKQELYWCGVKIDLKSGEFSVKRRCSDGNFRWIPIKF</sequence>
<dbReference type="CTD" id="8581643"/>
<dbReference type="GO" id="GO:0007004">
    <property type="term" value="P:telomere maintenance via telomerase"/>
    <property type="evidence" value="ECO:0007669"/>
    <property type="project" value="EnsemblMetazoa"/>
</dbReference>
<keyword evidence="1" id="KW-0539">Nucleus</keyword>
<comment type="subcellular location">
    <subcellularLocation>
        <location evidence="1">Nucleus</location>
    </subcellularLocation>
    <subcellularLocation>
        <location evidence="1">Chromosome</location>
        <location evidence="1">Telomere</location>
    </subcellularLocation>
</comment>
<dbReference type="GO" id="GO:0003720">
    <property type="term" value="F:telomerase activity"/>
    <property type="evidence" value="ECO:0007669"/>
    <property type="project" value="InterPro"/>
</dbReference>
<dbReference type="InterPro" id="IPR043502">
    <property type="entry name" value="DNA/RNA_pol_sf"/>
</dbReference>
<dbReference type="PANTHER" id="PTHR12066:SF0">
    <property type="entry name" value="TELOMERASE REVERSE TRANSCRIPTASE"/>
    <property type="match status" value="1"/>
</dbReference>
<comment type="function">
    <text evidence="1">Telomerase is a ribonucleoprotein enzyme essential for the replication of chromosome termini in most eukaryotes. It elongates telomeres. It is a reverse transcriptase that adds simple sequence repeats to chromosome ends by copying a template sequence within the RNA component of the enzyme.</text>
</comment>
<dbReference type="InterPro" id="IPR003545">
    <property type="entry name" value="Telomerase_RT"/>
</dbReference>
<evidence type="ECO:0000259" key="2">
    <source>
        <dbReference type="PROSITE" id="PS50878"/>
    </source>
</evidence>
<evidence type="ECO:0000313" key="4">
    <source>
        <dbReference type="Proteomes" id="UP000008549"/>
    </source>
</evidence>
<proteinExistence type="inferred from homology"/>
<evidence type="ECO:0000313" key="3">
    <source>
        <dbReference type="EMBL" id="CAP31354.1"/>
    </source>
</evidence>
<comment type="catalytic activity">
    <reaction evidence="1">
        <text>DNA(n) + a 2'-deoxyribonucleoside 5'-triphosphate = DNA(n+1) + diphosphate</text>
        <dbReference type="Rhea" id="RHEA:22508"/>
        <dbReference type="Rhea" id="RHEA-COMP:17339"/>
        <dbReference type="Rhea" id="RHEA-COMP:17340"/>
        <dbReference type="ChEBI" id="CHEBI:33019"/>
        <dbReference type="ChEBI" id="CHEBI:61560"/>
        <dbReference type="ChEBI" id="CHEBI:173112"/>
        <dbReference type="EC" id="2.7.7.49"/>
    </reaction>
</comment>
<dbReference type="SUPFAM" id="SSF56672">
    <property type="entry name" value="DNA/RNA polymerases"/>
    <property type="match status" value="1"/>
</dbReference>
<keyword evidence="1" id="KW-0695">RNA-directed DNA polymerase</keyword>
<dbReference type="AlphaFoldDB" id="A8XF93"/>
<dbReference type="HOGENOM" id="CLU_537751_0_0_1"/>
<keyword evidence="4" id="KW-1185">Reference proteome</keyword>
<dbReference type="Pfam" id="PF00078">
    <property type="entry name" value="RVT_1"/>
    <property type="match status" value="1"/>
</dbReference>
<dbReference type="InParanoid" id="A8XF93"/>
<dbReference type="Proteomes" id="UP000008549">
    <property type="component" value="Unassembled WGS sequence"/>
</dbReference>
<feature type="domain" description="Reverse transcriptase" evidence="2">
    <location>
        <begin position="265"/>
        <end position="545"/>
    </location>
</feature>
<dbReference type="GO" id="GO:0005634">
    <property type="term" value="C:nucleus"/>
    <property type="evidence" value="ECO:0007669"/>
    <property type="project" value="UniProtKB-SubCell"/>
</dbReference>
<dbReference type="EMBL" id="HE600913">
    <property type="protein sequence ID" value="CAP31354.1"/>
    <property type="molecule type" value="Genomic_DNA"/>
</dbReference>
<evidence type="ECO:0000313" key="5">
    <source>
        <dbReference type="WormBase" id="CBG12365"/>
    </source>
</evidence>
<dbReference type="PROSITE" id="PS50878">
    <property type="entry name" value="RT_POL"/>
    <property type="match status" value="1"/>
</dbReference>
<dbReference type="STRING" id="6238.A8XF93"/>